<reference evidence="6 7" key="1">
    <citation type="submission" date="2024-04" db="EMBL/GenBank/DDBJ databases">
        <title>Symmetric and asymmetric DNA N6-adenine methylation regulates different biological responses in Mucorales.</title>
        <authorList>
            <consortium name="Lawrence Berkeley National Laboratory"/>
            <person name="Lax C."/>
            <person name="Mondo S.J."/>
            <person name="Osorio-Concepcion M."/>
            <person name="Muszewska A."/>
            <person name="Corrochano-Luque M."/>
            <person name="Gutierrez G."/>
            <person name="Riley R."/>
            <person name="Lipzen A."/>
            <person name="Guo J."/>
            <person name="Hundley H."/>
            <person name="Amirebrahimi M."/>
            <person name="Ng V."/>
            <person name="Lorenzo-Gutierrez D."/>
            <person name="Binder U."/>
            <person name="Yang J."/>
            <person name="Song Y."/>
            <person name="Canovas D."/>
            <person name="Navarro E."/>
            <person name="Freitag M."/>
            <person name="Gabaldon T."/>
            <person name="Grigoriev I.V."/>
            <person name="Corrochano L.M."/>
            <person name="Nicolas F.E."/>
            <person name="Garre V."/>
        </authorList>
    </citation>
    <scope>NUCLEOTIDE SEQUENCE [LARGE SCALE GENOMIC DNA]</scope>
    <source>
        <strain evidence="6 7">L51</strain>
    </source>
</reference>
<protein>
    <submittedName>
        <fullName evidence="6">Transcriptional coactivator Hfi1/Transcriptional adapter 1</fullName>
    </submittedName>
</protein>
<dbReference type="Proteomes" id="UP001448207">
    <property type="component" value="Unassembled WGS sequence"/>
</dbReference>
<evidence type="ECO:0000313" key="6">
    <source>
        <dbReference type="EMBL" id="KAL0096478.1"/>
    </source>
</evidence>
<proteinExistence type="predicted"/>
<evidence type="ECO:0000256" key="1">
    <source>
        <dbReference type="ARBA" id="ARBA00004123"/>
    </source>
</evidence>
<evidence type="ECO:0000313" key="7">
    <source>
        <dbReference type="Proteomes" id="UP001448207"/>
    </source>
</evidence>
<name>A0ABR3BC94_PHYBL</name>
<evidence type="ECO:0000256" key="4">
    <source>
        <dbReference type="ARBA" id="ARBA00023242"/>
    </source>
</evidence>
<comment type="caution">
    <text evidence="6">The sequence shown here is derived from an EMBL/GenBank/DDBJ whole genome shotgun (WGS) entry which is preliminary data.</text>
</comment>
<evidence type="ECO:0000256" key="5">
    <source>
        <dbReference type="SAM" id="MobiDB-lite"/>
    </source>
</evidence>
<dbReference type="PANTHER" id="PTHR21277">
    <property type="entry name" value="TRANSCRIPTIONAL ADAPTER 1"/>
    <property type="match status" value="1"/>
</dbReference>
<evidence type="ECO:0000256" key="2">
    <source>
        <dbReference type="ARBA" id="ARBA00023015"/>
    </source>
</evidence>
<comment type="subcellular location">
    <subcellularLocation>
        <location evidence="1">Nucleus</location>
    </subcellularLocation>
</comment>
<sequence length="249" mass="28256">MSNTESEIPCQHSNDASKQSSIRSTNTMQEMRTIKQRLADALGDNGPLYWSAMKEFITGNLSRIEFDFYANLYLNRQNAYLHNAFILSTIQNSKVNSQPVRKPNPQLNSKRKRIKESREVQELEARKKLKMDVMSLSRADRESLNKLVKAGNTIQLKAFVDKALGNLTGQSPCSLITRLNNDSSLESLPPPICREAKELPDQYTLNVRMKLISLQHGLLDKLEDDVVDVMALALQKDEEDEDEEKDEAG</sequence>
<keyword evidence="3" id="KW-0804">Transcription</keyword>
<dbReference type="InterPro" id="IPR024738">
    <property type="entry name" value="Hfi1/Tada1"/>
</dbReference>
<feature type="region of interest" description="Disordered" evidence="5">
    <location>
        <begin position="1"/>
        <end position="24"/>
    </location>
</feature>
<dbReference type="EMBL" id="JBCLYO010000001">
    <property type="protein sequence ID" value="KAL0096478.1"/>
    <property type="molecule type" value="Genomic_DNA"/>
</dbReference>
<accession>A0ABR3BC94</accession>
<keyword evidence="7" id="KW-1185">Reference proteome</keyword>
<dbReference type="Pfam" id="PF12767">
    <property type="entry name" value="SAGA-Tad1"/>
    <property type="match status" value="1"/>
</dbReference>
<organism evidence="6 7">
    <name type="scientific">Phycomyces blakesleeanus</name>
    <dbReference type="NCBI Taxonomy" id="4837"/>
    <lineage>
        <taxon>Eukaryota</taxon>
        <taxon>Fungi</taxon>
        <taxon>Fungi incertae sedis</taxon>
        <taxon>Mucoromycota</taxon>
        <taxon>Mucoromycotina</taxon>
        <taxon>Mucoromycetes</taxon>
        <taxon>Mucorales</taxon>
        <taxon>Phycomycetaceae</taxon>
        <taxon>Phycomyces</taxon>
    </lineage>
</organism>
<keyword evidence="4" id="KW-0539">Nucleus</keyword>
<gene>
    <name evidence="6" type="ORF">J3Q64DRAFT_1827540</name>
</gene>
<keyword evidence="2" id="KW-0805">Transcription regulation</keyword>
<dbReference type="PANTHER" id="PTHR21277:SF5">
    <property type="entry name" value="TRANSCRIPTIONAL ADAPTER 1"/>
    <property type="match status" value="1"/>
</dbReference>
<evidence type="ECO:0000256" key="3">
    <source>
        <dbReference type="ARBA" id="ARBA00023163"/>
    </source>
</evidence>